<evidence type="ECO:0000256" key="2">
    <source>
        <dbReference type="ARBA" id="ARBA00023125"/>
    </source>
</evidence>
<evidence type="ECO:0000313" key="7">
    <source>
        <dbReference type="Proteomes" id="UP000270342"/>
    </source>
</evidence>
<dbReference type="Pfam" id="PF09339">
    <property type="entry name" value="HTH_IclR"/>
    <property type="match status" value="1"/>
</dbReference>
<accession>A0A494YDK9</accession>
<dbReference type="InterPro" id="IPR014757">
    <property type="entry name" value="Tscrpt_reg_IclR_C"/>
</dbReference>
<evidence type="ECO:0000259" key="5">
    <source>
        <dbReference type="PROSITE" id="PS51078"/>
    </source>
</evidence>
<dbReference type="InterPro" id="IPR050707">
    <property type="entry name" value="HTH_MetabolicPath_Reg"/>
</dbReference>
<evidence type="ECO:0000256" key="3">
    <source>
        <dbReference type="ARBA" id="ARBA00023163"/>
    </source>
</evidence>
<dbReference type="OrthoDB" id="9807558at2"/>
<keyword evidence="7" id="KW-1185">Reference proteome</keyword>
<dbReference type="Gene3D" id="1.10.10.10">
    <property type="entry name" value="Winged helix-like DNA-binding domain superfamily/Winged helix DNA-binding domain"/>
    <property type="match status" value="1"/>
</dbReference>
<dbReference type="PROSITE" id="PS51078">
    <property type="entry name" value="ICLR_ED"/>
    <property type="match status" value="1"/>
</dbReference>
<dbReference type="EMBL" id="RBZU01000001">
    <property type="protein sequence ID" value="RKP58423.1"/>
    <property type="molecule type" value="Genomic_DNA"/>
</dbReference>
<dbReference type="PROSITE" id="PS51077">
    <property type="entry name" value="HTH_ICLR"/>
    <property type="match status" value="1"/>
</dbReference>
<dbReference type="Proteomes" id="UP000270342">
    <property type="component" value="Unassembled WGS sequence"/>
</dbReference>
<comment type="caution">
    <text evidence="6">The sequence shown here is derived from an EMBL/GenBank/DDBJ whole genome shotgun (WGS) entry which is preliminary data.</text>
</comment>
<protein>
    <submittedName>
        <fullName evidence="6">IclR family transcriptional regulator</fullName>
    </submittedName>
</protein>
<name>A0A494YDK9_9BURK</name>
<dbReference type="SUPFAM" id="SSF55781">
    <property type="entry name" value="GAF domain-like"/>
    <property type="match status" value="1"/>
</dbReference>
<gene>
    <name evidence="6" type="ORF">D7S86_00175</name>
</gene>
<dbReference type="PANTHER" id="PTHR30136">
    <property type="entry name" value="HELIX-TURN-HELIX TRANSCRIPTIONAL REGULATOR, ICLR FAMILY"/>
    <property type="match status" value="1"/>
</dbReference>
<dbReference type="Gene3D" id="3.30.450.40">
    <property type="match status" value="1"/>
</dbReference>
<evidence type="ECO:0000259" key="4">
    <source>
        <dbReference type="PROSITE" id="PS51077"/>
    </source>
</evidence>
<reference evidence="6 7" key="1">
    <citation type="submission" date="2018-10" db="EMBL/GenBank/DDBJ databases">
        <title>Robbsia sp. DHC34, isolated from soil.</title>
        <authorList>
            <person name="Gao Z.-H."/>
            <person name="Qiu L.-H."/>
        </authorList>
    </citation>
    <scope>NUCLEOTIDE SEQUENCE [LARGE SCALE GENOMIC DNA]</scope>
    <source>
        <strain evidence="6 7">DHC34</strain>
    </source>
</reference>
<evidence type="ECO:0000313" key="6">
    <source>
        <dbReference type="EMBL" id="RKP58423.1"/>
    </source>
</evidence>
<dbReference type="RefSeq" id="WP_121081974.1">
    <property type="nucleotide sequence ID" value="NZ_RBZU01000001.1"/>
</dbReference>
<dbReference type="InterPro" id="IPR029016">
    <property type="entry name" value="GAF-like_dom_sf"/>
</dbReference>
<feature type="domain" description="IclR-ED" evidence="5">
    <location>
        <begin position="68"/>
        <end position="254"/>
    </location>
</feature>
<dbReference type="Pfam" id="PF01614">
    <property type="entry name" value="IclR_C"/>
    <property type="match status" value="1"/>
</dbReference>
<keyword evidence="1" id="KW-0805">Transcription regulation</keyword>
<organism evidence="6 7">
    <name type="scientific">Pararobbsia silviterrae</name>
    <dbReference type="NCBI Taxonomy" id="1792498"/>
    <lineage>
        <taxon>Bacteria</taxon>
        <taxon>Pseudomonadati</taxon>
        <taxon>Pseudomonadota</taxon>
        <taxon>Betaproteobacteria</taxon>
        <taxon>Burkholderiales</taxon>
        <taxon>Burkholderiaceae</taxon>
        <taxon>Pararobbsia</taxon>
    </lineage>
</organism>
<sequence length="258" mass="27832">MAAEPQESRNGVQVIARAAAVLRALEQNPDGLTLGEAAKIVELPRSTVQRIVDALALEGLVMSAGSAGGLRLGPAILSLASATRFELADVARDILRDLSRRSGETVDLSIIDQNKVVFIDQITGSHRLRAVSAVGVTFPLHCCAPGKAMLAALDDDELERVRRRLRLHAVTRNTITSWEALDDALERVRETGMAEDREENSIGICAASVALKGPSGELAAVSMPVPTHRYLENEQKYKDLLLASARRLQTLLARTKIG</sequence>
<dbReference type="SUPFAM" id="SSF46785">
    <property type="entry name" value="Winged helix' DNA-binding domain"/>
    <property type="match status" value="1"/>
</dbReference>
<evidence type="ECO:0000256" key="1">
    <source>
        <dbReference type="ARBA" id="ARBA00023015"/>
    </source>
</evidence>
<dbReference type="GO" id="GO:0003700">
    <property type="term" value="F:DNA-binding transcription factor activity"/>
    <property type="evidence" value="ECO:0007669"/>
    <property type="project" value="TreeGrafter"/>
</dbReference>
<dbReference type="GO" id="GO:0003677">
    <property type="term" value="F:DNA binding"/>
    <property type="evidence" value="ECO:0007669"/>
    <property type="project" value="UniProtKB-KW"/>
</dbReference>
<keyword evidence="3" id="KW-0804">Transcription</keyword>
<dbReference type="InterPro" id="IPR036388">
    <property type="entry name" value="WH-like_DNA-bd_sf"/>
</dbReference>
<dbReference type="GO" id="GO:0045892">
    <property type="term" value="P:negative regulation of DNA-templated transcription"/>
    <property type="evidence" value="ECO:0007669"/>
    <property type="project" value="TreeGrafter"/>
</dbReference>
<dbReference type="PANTHER" id="PTHR30136:SF35">
    <property type="entry name" value="HTH-TYPE TRANSCRIPTIONAL REGULATOR RV1719"/>
    <property type="match status" value="1"/>
</dbReference>
<feature type="domain" description="HTH iclR-type" evidence="4">
    <location>
        <begin position="12"/>
        <end position="74"/>
    </location>
</feature>
<dbReference type="AlphaFoldDB" id="A0A494YDK9"/>
<dbReference type="InterPro" id="IPR005471">
    <property type="entry name" value="Tscrpt_reg_IclR_N"/>
</dbReference>
<dbReference type="InterPro" id="IPR036390">
    <property type="entry name" value="WH_DNA-bd_sf"/>
</dbReference>
<dbReference type="SMART" id="SM00346">
    <property type="entry name" value="HTH_ICLR"/>
    <property type="match status" value="1"/>
</dbReference>
<keyword evidence="2" id="KW-0238">DNA-binding</keyword>
<proteinExistence type="predicted"/>